<dbReference type="Proteomes" id="UP000594638">
    <property type="component" value="Unassembled WGS sequence"/>
</dbReference>
<dbReference type="AlphaFoldDB" id="A0A8S0UA16"/>
<gene>
    <name evidence="1" type="ORF">OLEA9_A116064</name>
</gene>
<sequence length="198" mass="21729">IPTIAKTRPGYGLRIVGQKLPRDASKLGYVPTASRTWPAHRVPKTAQNAWEHACTSNMVGAPSGLCVPENRSASLAGPGRVSDMAGKSCPKNCVEMPGNQAASLSRRGRISDMADTLRLETTQKCLKIRLCPCRSLHGSRTWLAHPILEMLKSQATSWTCPAHRVRETAWKCLKIRLLPCRGQDMSRTNLAHRVPEVA</sequence>
<feature type="non-terminal residue" evidence="1">
    <location>
        <position position="1"/>
    </location>
</feature>
<reference evidence="1 2" key="1">
    <citation type="submission" date="2019-12" db="EMBL/GenBank/DDBJ databases">
        <authorList>
            <person name="Alioto T."/>
            <person name="Alioto T."/>
            <person name="Gomez Garrido J."/>
        </authorList>
    </citation>
    <scope>NUCLEOTIDE SEQUENCE [LARGE SCALE GENOMIC DNA]</scope>
</reference>
<protein>
    <submittedName>
        <fullName evidence="1">Uncharacterized protein</fullName>
    </submittedName>
</protein>
<comment type="caution">
    <text evidence="1">The sequence shown here is derived from an EMBL/GenBank/DDBJ whole genome shotgun (WGS) entry which is preliminary data.</text>
</comment>
<keyword evidence="2" id="KW-1185">Reference proteome</keyword>
<dbReference type="Gramene" id="OE9A116064T1">
    <property type="protein sequence ID" value="OE9A116064C1"/>
    <property type="gene ID" value="OE9A116064"/>
</dbReference>
<dbReference type="EMBL" id="CACTIH010007596">
    <property type="protein sequence ID" value="CAA3016167.1"/>
    <property type="molecule type" value="Genomic_DNA"/>
</dbReference>
<evidence type="ECO:0000313" key="2">
    <source>
        <dbReference type="Proteomes" id="UP000594638"/>
    </source>
</evidence>
<proteinExistence type="predicted"/>
<name>A0A8S0UA16_OLEEU</name>
<evidence type="ECO:0000313" key="1">
    <source>
        <dbReference type="EMBL" id="CAA3016167.1"/>
    </source>
</evidence>
<organism evidence="1 2">
    <name type="scientific">Olea europaea subsp. europaea</name>
    <dbReference type="NCBI Taxonomy" id="158383"/>
    <lineage>
        <taxon>Eukaryota</taxon>
        <taxon>Viridiplantae</taxon>
        <taxon>Streptophyta</taxon>
        <taxon>Embryophyta</taxon>
        <taxon>Tracheophyta</taxon>
        <taxon>Spermatophyta</taxon>
        <taxon>Magnoliopsida</taxon>
        <taxon>eudicotyledons</taxon>
        <taxon>Gunneridae</taxon>
        <taxon>Pentapetalae</taxon>
        <taxon>asterids</taxon>
        <taxon>lamiids</taxon>
        <taxon>Lamiales</taxon>
        <taxon>Oleaceae</taxon>
        <taxon>Oleeae</taxon>
        <taxon>Olea</taxon>
    </lineage>
</organism>
<accession>A0A8S0UA16</accession>